<feature type="binding site" description="covalent" evidence="4">
    <location>
        <position position="206"/>
    </location>
    <ligand>
        <name>heme c</name>
        <dbReference type="ChEBI" id="CHEBI:61717"/>
        <label>2</label>
    </ligand>
</feature>
<dbReference type="SUPFAM" id="SSF46626">
    <property type="entry name" value="Cytochrome c"/>
    <property type="match status" value="3"/>
</dbReference>
<accession>A0A1W6L3D2</accession>
<feature type="binding site" description="covalent" evidence="4">
    <location>
        <position position="334"/>
    </location>
    <ligand>
        <name>heme c</name>
        <dbReference type="ChEBI" id="CHEBI:61717"/>
        <label>3</label>
    </ligand>
</feature>
<dbReference type="InterPro" id="IPR036909">
    <property type="entry name" value="Cyt_c-like_dom_sf"/>
</dbReference>
<dbReference type="PIRSF" id="PIRSF000018">
    <property type="entry name" value="Mb_ADH_cyt_c"/>
    <property type="match status" value="1"/>
</dbReference>
<dbReference type="PANTHER" id="PTHR35008:SF4">
    <property type="entry name" value="BLL4482 PROTEIN"/>
    <property type="match status" value="1"/>
</dbReference>
<feature type="binding site" description="axial binding residue" evidence="5">
    <location>
        <position position="338"/>
    </location>
    <ligand>
        <name>heme c</name>
        <dbReference type="ChEBI" id="CHEBI:61717"/>
        <label>3</label>
    </ligand>
    <ligandPart>
        <name>Fe</name>
        <dbReference type="ChEBI" id="CHEBI:18248"/>
    </ligandPart>
</feature>
<feature type="binding site" description="covalent" evidence="4">
    <location>
        <position position="203"/>
    </location>
    <ligand>
        <name>heme c</name>
        <dbReference type="ChEBI" id="CHEBI:61717"/>
        <label>2</label>
    </ligand>
</feature>
<evidence type="ECO:0000313" key="6">
    <source>
        <dbReference type="EMBL" id="ARN18801.1"/>
    </source>
</evidence>
<keyword evidence="1 4" id="KW-0349">Heme</keyword>
<dbReference type="RefSeq" id="WP_085749042.1">
    <property type="nucleotide sequence ID" value="NZ_BSPR01000012.1"/>
</dbReference>
<dbReference type="STRING" id="946333.A4W93_02045"/>
<dbReference type="KEGG" id="rgu:A4W93_02045"/>
<dbReference type="EMBL" id="CP015118">
    <property type="protein sequence ID" value="ARN18801.1"/>
    <property type="molecule type" value="Genomic_DNA"/>
</dbReference>
<dbReference type="InterPro" id="IPR051459">
    <property type="entry name" value="Cytochrome_c-type_DH"/>
</dbReference>
<dbReference type="GO" id="GO:0016614">
    <property type="term" value="F:oxidoreductase activity, acting on CH-OH group of donors"/>
    <property type="evidence" value="ECO:0007669"/>
    <property type="project" value="InterPro"/>
</dbReference>
<dbReference type="GO" id="GO:0016020">
    <property type="term" value="C:membrane"/>
    <property type="evidence" value="ECO:0007669"/>
    <property type="project" value="InterPro"/>
</dbReference>
<evidence type="ECO:0000256" key="5">
    <source>
        <dbReference type="PIRSR" id="PIRSR000018-51"/>
    </source>
</evidence>
<reference evidence="6 7" key="1">
    <citation type="submission" date="2016-04" db="EMBL/GenBank/DDBJ databases">
        <title>Complete genome sequence of natural rubber-degrading, novel Gram-negative bacterium, Rhizobacter gummiphilus strain NS21.</title>
        <authorList>
            <person name="Tabata M."/>
            <person name="Kasai D."/>
            <person name="Fukuda M."/>
        </authorList>
    </citation>
    <scope>NUCLEOTIDE SEQUENCE [LARGE SCALE GENOMIC DNA]</scope>
    <source>
        <strain evidence="6 7">NS21</strain>
    </source>
</reference>
<comment type="cofactor">
    <cofactor evidence="4">
        <name>heme c</name>
        <dbReference type="ChEBI" id="CHEBI:61717"/>
    </cofactor>
    <text evidence="4">Binds 3 heme c groups covalently per subunit.</text>
</comment>
<proteinExistence type="predicted"/>
<dbReference type="GO" id="GO:0005506">
    <property type="term" value="F:iron ion binding"/>
    <property type="evidence" value="ECO:0007669"/>
    <property type="project" value="InterPro"/>
</dbReference>
<feature type="binding site" description="axial binding residue" evidence="5">
    <location>
        <position position="207"/>
    </location>
    <ligand>
        <name>heme c</name>
        <dbReference type="ChEBI" id="CHEBI:61717"/>
        <label>2</label>
    </ligand>
    <ligandPart>
        <name>Fe</name>
        <dbReference type="ChEBI" id="CHEBI:18248"/>
    </ligandPart>
</feature>
<dbReference type="OrthoDB" id="9809720at2"/>
<feature type="binding site" description="covalent" evidence="4">
    <location>
        <position position="57"/>
    </location>
    <ligand>
        <name>heme c</name>
        <dbReference type="ChEBI" id="CHEBI:61717"/>
        <label>1</label>
    </ligand>
</feature>
<keyword evidence="7" id="KW-1185">Reference proteome</keyword>
<dbReference type="Pfam" id="PF00034">
    <property type="entry name" value="Cytochrom_C"/>
    <property type="match status" value="2"/>
</dbReference>
<name>A0A1W6L3D2_9BURK</name>
<feature type="binding site" description="axial binding residue" evidence="5">
    <location>
        <position position="61"/>
    </location>
    <ligand>
        <name>heme c</name>
        <dbReference type="ChEBI" id="CHEBI:61717"/>
        <label>1</label>
    </ligand>
    <ligandPart>
        <name>Fe</name>
        <dbReference type="ChEBI" id="CHEBI:18248"/>
    </ligandPart>
</feature>
<gene>
    <name evidence="6" type="ORF">A4W93_02045</name>
</gene>
<organism evidence="6 7">
    <name type="scientific">Piscinibacter gummiphilus</name>
    <dbReference type="NCBI Taxonomy" id="946333"/>
    <lineage>
        <taxon>Bacteria</taxon>
        <taxon>Pseudomonadati</taxon>
        <taxon>Pseudomonadota</taxon>
        <taxon>Betaproteobacteria</taxon>
        <taxon>Burkholderiales</taxon>
        <taxon>Sphaerotilaceae</taxon>
        <taxon>Piscinibacter</taxon>
    </lineage>
</organism>
<dbReference type="PANTHER" id="PTHR35008">
    <property type="entry name" value="BLL4482 PROTEIN-RELATED"/>
    <property type="match status" value="1"/>
</dbReference>
<dbReference type="AlphaFoldDB" id="A0A1W6L3D2"/>
<protein>
    <submittedName>
        <fullName evidence="6">Alcohol dehydrogenase</fullName>
    </submittedName>
</protein>
<keyword evidence="2 5" id="KW-0479">Metal-binding</keyword>
<evidence type="ECO:0000256" key="1">
    <source>
        <dbReference type="ARBA" id="ARBA00022617"/>
    </source>
</evidence>
<evidence type="ECO:0000256" key="4">
    <source>
        <dbReference type="PIRSR" id="PIRSR000018-50"/>
    </source>
</evidence>
<dbReference type="PROSITE" id="PS51007">
    <property type="entry name" value="CYTC"/>
    <property type="match status" value="3"/>
</dbReference>
<dbReference type="InterPro" id="IPR014353">
    <property type="entry name" value="Membr-bd_ADH_cyt_c"/>
</dbReference>
<sequence length="430" mass="45467">MIRRIALVLLALALLLAAAVVWLNSRGEDPIPAGAAPTQGTPEQVARGRYLATAGNCQGCHTVPGGDAYAGGRAIDTPFGAVFSSNLTPDPDTGIGTWSADHLWRALHHGRSADGRMLYPAFPYPNYTHVTREDSDAIYAYLRTLAPVRRTNTAHTVGFPYNTRPALAVWRALFFSPGGSLADASQSADWNRGAYLVQGLGHCNACHSARNLLGGTTGVLDLSGGLIPMQNWYAPSLASPDEAGVADWEVAEIVALLRDGVSPRATVIGPMAEVVRNSTQHLAAADLQAMATYLKALPQRPREPAPPASAASAASAPAAMRLNTRGREVYELHCAQCHGVEGQGVSGAYPALAKNRAVTMEPPANLVRAVLLGGYAPATAGNPRPYGMPPFATVLDENDVAAVLTYVRTHFGNEGTAVTALEVHRYRTHD</sequence>
<feature type="binding site" description="covalent" evidence="4">
    <location>
        <position position="60"/>
    </location>
    <ligand>
        <name>heme c</name>
        <dbReference type="ChEBI" id="CHEBI:61717"/>
        <label>1</label>
    </ligand>
</feature>
<evidence type="ECO:0000256" key="3">
    <source>
        <dbReference type="ARBA" id="ARBA00023004"/>
    </source>
</evidence>
<dbReference type="Gene3D" id="1.10.760.10">
    <property type="entry name" value="Cytochrome c-like domain"/>
    <property type="match status" value="2"/>
</dbReference>
<dbReference type="InterPro" id="IPR009056">
    <property type="entry name" value="Cyt_c-like_dom"/>
</dbReference>
<feature type="binding site" description="covalent" evidence="4">
    <location>
        <position position="337"/>
    </location>
    <ligand>
        <name>heme c</name>
        <dbReference type="ChEBI" id="CHEBI:61717"/>
        <label>3</label>
    </ligand>
</feature>
<dbReference type="GO" id="GO:0009055">
    <property type="term" value="F:electron transfer activity"/>
    <property type="evidence" value="ECO:0007669"/>
    <property type="project" value="InterPro"/>
</dbReference>
<keyword evidence="3 5" id="KW-0408">Iron</keyword>
<dbReference type="Proteomes" id="UP000193427">
    <property type="component" value="Chromosome"/>
</dbReference>
<dbReference type="GO" id="GO:0020037">
    <property type="term" value="F:heme binding"/>
    <property type="evidence" value="ECO:0007669"/>
    <property type="project" value="InterPro"/>
</dbReference>
<evidence type="ECO:0000256" key="2">
    <source>
        <dbReference type="ARBA" id="ARBA00022723"/>
    </source>
</evidence>
<evidence type="ECO:0000313" key="7">
    <source>
        <dbReference type="Proteomes" id="UP000193427"/>
    </source>
</evidence>